<gene>
    <name evidence="3" type="ORF">E0H92_40400</name>
</gene>
<protein>
    <submittedName>
        <fullName evidence="3">Class I SAM-dependent methyltransferase</fullName>
    </submittedName>
</protein>
<organism evidence="3 4">
    <name type="scientific">Kribbella speibonae</name>
    <dbReference type="NCBI Taxonomy" id="1572660"/>
    <lineage>
        <taxon>Bacteria</taxon>
        <taxon>Bacillati</taxon>
        <taxon>Actinomycetota</taxon>
        <taxon>Actinomycetes</taxon>
        <taxon>Propionibacteriales</taxon>
        <taxon>Kribbellaceae</taxon>
        <taxon>Kribbella</taxon>
    </lineage>
</organism>
<dbReference type="EMBL" id="SJKC01000008">
    <property type="protein sequence ID" value="TCC30229.1"/>
    <property type="molecule type" value="Genomic_DNA"/>
</dbReference>
<dbReference type="AlphaFoldDB" id="A0A4R0ICW4"/>
<keyword evidence="3" id="KW-0808">Transferase</keyword>
<dbReference type="SUPFAM" id="SSF53335">
    <property type="entry name" value="S-adenosyl-L-methionine-dependent methyltransferases"/>
    <property type="match status" value="1"/>
</dbReference>
<accession>A0A4R0ICW4</accession>
<dbReference type="Proteomes" id="UP000294225">
    <property type="component" value="Unassembled WGS sequence"/>
</dbReference>
<dbReference type="GO" id="GO:0032259">
    <property type="term" value="P:methylation"/>
    <property type="evidence" value="ECO:0007669"/>
    <property type="project" value="UniProtKB-KW"/>
</dbReference>
<dbReference type="Gene3D" id="3.40.50.150">
    <property type="entry name" value="Vaccinia Virus protein VP39"/>
    <property type="match status" value="1"/>
</dbReference>
<dbReference type="InterPro" id="IPR029063">
    <property type="entry name" value="SAM-dependent_MTases_sf"/>
</dbReference>
<reference evidence="3 4" key="1">
    <citation type="submission" date="2019-02" db="EMBL/GenBank/DDBJ databases">
        <title>Kribbella capetownensis sp. nov. and Kribbella speibonae sp. nov., isolated from soil.</title>
        <authorList>
            <person name="Curtis S.M."/>
            <person name="Norton I."/>
            <person name="Everest G.J."/>
            <person name="Meyers P.R."/>
        </authorList>
    </citation>
    <scope>NUCLEOTIDE SEQUENCE [LARGE SCALE GENOMIC DNA]</scope>
    <source>
        <strain evidence="3 4">YM55</strain>
    </source>
</reference>
<feature type="domain" description="Methyltransferase type 11" evidence="2">
    <location>
        <begin position="117"/>
        <end position="195"/>
    </location>
</feature>
<comment type="caution">
    <text evidence="3">The sequence shown here is derived from an EMBL/GenBank/DDBJ whole genome shotgun (WGS) entry which is preliminary data.</text>
</comment>
<sequence length="245" mass="26311">MSLSSVPFQSHTTCFTRATLDKSRRPKGGPVGQITQLPQLIPADAGKPVRPEAAASQQASRQLALQPSSWSREQADETVRRYTELATVWEGERGGYRPVPLGDALQRGGPWPAGLCLEIGCGTGLLSGLVQQVWPRVVSLDLTWAMLSRSTAPWRVLGDASRLPVPDGSARAVVLADVPLFAAEIVRTLSADGVVVWSNALGEDAPHHVPIATVLETLEDASDAAWSAVMSHAGWGLWAVLRRER</sequence>
<evidence type="ECO:0000259" key="2">
    <source>
        <dbReference type="Pfam" id="PF08241"/>
    </source>
</evidence>
<evidence type="ECO:0000313" key="4">
    <source>
        <dbReference type="Proteomes" id="UP000294225"/>
    </source>
</evidence>
<feature type="compositionally biased region" description="Low complexity" evidence="1">
    <location>
        <begin position="51"/>
        <end position="69"/>
    </location>
</feature>
<dbReference type="GO" id="GO:0008757">
    <property type="term" value="F:S-adenosylmethionine-dependent methyltransferase activity"/>
    <property type="evidence" value="ECO:0007669"/>
    <property type="project" value="InterPro"/>
</dbReference>
<dbReference type="Pfam" id="PF08241">
    <property type="entry name" value="Methyltransf_11"/>
    <property type="match status" value="1"/>
</dbReference>
<name>A0A4R0ICW4_9ACTN</name>
<dbReference type="InterPro" id="IPR013216">
    <property type="entry name" value="Methyltransf_11"/>
</dbReference>
<feature type="region of interest" description="Disordered" evidence="1">
    <location>
        <begin position="19"/>
        <end position="76"/>
    </location>
</feature>
<dbReference type="CDD" id="cd02440">
    <property type="entry name" value="AdoMet_MTases"/>
    <property type="match status" value="1"/>
</dbReference>
<proteinExistence type="predicted"/>
<evidence type="ECO:0000313" key="3">
    <source>
        <dbReference type="EMBL" id="TCC30229.1"/>
    </source>
</evidence>
<keyword evidence="3" id="KW-0489">Methyltransferase</keyword>
<evidence type="ECO:0000256" key="1">
    <source>
        <dbReference type="SAM" id="MobiDB-lite"/>
    </source>
</evidence>